<evidence type="ECO:0000313" key="1">
    <source>
        <dbReference type="EMBL" id="WDA11676.1"/>
    </source>
</evidence>
<sequence length="104" mass="10851">MKIMFTPQLRADALSLSLDGDVLTVNGTAYDFGPLAEGGTLPREAVGCPLLASDVTRVGGHIMLALILPHGSDAPEAARFPQPITVTQTGPIPLPVTYAEEAPE</sequence>
<gene>
    <name evidence="1" type="ORF">PRL19_10240</name>
</gene>
<dbReference type="EMBL" id="CP117466">
    <property type="protein sequence ID" value="WDA11676.1"/>
    <property type="molecule type" value="Genomic_DNA"/>
</dbReference>
<accession>A0ABY7UP18</accession>
<organism evidence="1 2">
    <name type="scientific">Paracoccus marcusii</name>
    <dbReference type="NCBI Taxonomy" id="59779"/>
    <lineage>
        <taxon>Bacteria</taxon>
        <taxon>Pseudomonadati</taxon>
        <taxon>Pseudomonadota</taxon>
        <taxon>Alphaproteobacteria</taxon>
        <taxon>Rhodobacterales</taxon>
        <taxon>Paracoccaceae</taxon>
        <taxon>Paracoccus</taxon>
    </lineage>
</organism>
<evidence type="ECO:0000313" key="2">
    <source>
        <dbReference type="Proteomes" id="UP001216899"/>
    </source>
</evidence>
<protein>
    <recommendedName>
        <fullName evidence="3">Phage protein</fullName>
    </recommendedName>
</protein>
<reference evidence="1 2" key="1">
    <citation type="submission" date="2023-02" db="EMBL/GenBank/DDBJ databases">
        <title>Whole genome sequenc of Paracoccus marcusii MBLB0836.</title>
        <authorList>
            <person name="Seo M.-J."/>
            <person name="Cho E.-S."/>
            <person name="Hwang C.Y."/>
        </authorList>
    </citation>
    <scope>NUCLEOTIDE SEQUENCE [LARGE SCALE GENOMIC DNA]</scope>
    <source>
        <strain evidence="1 2">MBLB0836</strain>
    </source>
</reference>
<keyword evidence="2" id="KW-1185">Reference proteome</keyword>
<dbReference type="Proteomes" id="UP001216899">
    <property type="component" value="Chromosome"/>
</dbReference>
<evidence type="ECO:0008006" key="3">
    <source>
        <dbReference type="Google" id="ProtNLM"/>
    </source>
</evidence>
<dbReference type="RefSeq" id="WP_273742882.1">
    <property type="nucleotide sequence ID" value="NZ_CP117466.1"/>
</dbReference>
<name>A0ABY7UP18_9RHOB</name>
<proteinExistence type="predicted"/>